<feature type="region of interest" description="Disordered" evidence="2">
    <location>
        <begin position="322"/>
        <end position="401"/>
    </location>
</feature>
<organism evidence="3 4">
    <name type="scientific">Tothia fuscella</name>
    <dbReference type="NCBI Taxonomy" id="1048955"/>
    <lineage>
        <taxon>Eukaryota</taxon>
        <taxon>Fungi</taxon>
        <taxon>Dikarya</taxon>
        <taxon>Ascomycota</taxon>
        <taxon>Pezizomycotina</taxon>
        <taxon>Dothideomycetes</taxon>
        <taxon>Pleosporomycetidae</taxon>
        <taxon>Venturiales</taxon>
        <taxon>Cylindrosympodiaceae</taxon>
        <taxon>Tothia</taxon>
    </lineage>
</organism>
<evidence type="ECO:0000313" key="4">
    <source>
        <dbReference type="Proteomes" id="UP000800235"/>
    </source>
</evidence>
<feature type="compositionally biased region" description="Pro residues" evidence="2">
    <location>
        <begin position="83"/>
        <end position="94"/>
    </location>
</feature>
<feature type="compositionally biased region" description="Basic and acidic residues" evidence="2">
    <location>
        <begin position="391"/>
        <end position="401"/>
    </location>
</feature>
<dbReference type="EMBL" id="MU007046">
    <property type="protein sequence ID" value="KAF2429500.1"/>
    <property type="molecule type" value="Genomic_DNA"/>
</dbReference>
<name>A0A9P4TXD8_9PEZI</name>
<accession>A0A9P4TXD8</accession>
<protein>
    <submittedName>
        <fullName evidence="3">Uncharacterized protein</fullName>
    </submittedName>
</protein>
<sequence>MMHIISTTTTHISILSSPSNSPYIKPYLIPHHSALTPNLASSSEMPTRTYAEEERTYLVSDSHLRNTIRECLKEFFREDPVTPGNPRPYTPSPPSSVDDCRPGIHVNRPPPRRPGGHGTQPKPLASQFAFASSKPLKLPKEPTELPRDYGRPPPYPQPRRGRNAYIPDHDFNGRDTTPSSDHEEEIESLKSIIAFKESEIHRLTTTLKDRDTTISTLKSELLTTKLSYEGAINDANKRASAMETMCSELEATLNEQEEKCDRLTAEKIKAELNMGNLGERFERLCDVGGTVVAAAGMVRHLEEPLCTRIKLLSGTLRDVDLGNGKGKGMKLGGYEVGSGPSTPSRISPPGSSPPSTYPSTTSSVDGSVRSRRGPTITNWPMTDAQRRRHDVAKGRQMGRDH</sequence>
<feature type="compositionally biased region" description="Gly residues" evidence="2">
    <location>
        <begin position="323"/>
        <end position="336"/>
    </location>
</feature>
<feature type="compositionally biased region" description="Low complexity" evidence="2">
    <location>
        <begin position="337"/>
        <end position="349"/>
    </location>
</feature>
<gene>
    <name evidence="3" type="ORF">EJ08DRAFT_273181</name>
</gene>
<feature type="coiled-coil region" evidence="1">
    <location>
        <begin position="232"/>
        <end position="273"/>
    </location>
</feature>
<proteinExistence type="predicted"/>
<feature type="compositionally biased region" description="Basic and acidic residues" evidence="2">
    <location>
        <begin position="138"/>
        <end position="150"/>
    </location>
</feature>
<feature type="compositionally biased region" description="Low complexity" evidence="2">
    <location>
        <begin position="357"/>
        <end position="367"/>
    </location>
</feature>
<evidence type="ECO:0000256" key="2">
    <source>
        <dbReference type="SAM" id="MobiDB-lite"/>
    </source>
</evidence>
<reference evidence="3" key="1">
    <citation type="journal article" date="2020" name="Stud. Mycol.">
        <title>101 Dothideomycetes genomes: a test case for predicting lifestyles and emergence of pathogens.</title>
        <authorList>
            <person name="Haridas S."/>
            <person name="Albert R."/>
            <person name="Binder M."/>
            <person name="Bloem J."/>
            <person name="Labutti K."/>
            <person name="Salamov A."/>
            <person name="Andreopoulos B."/>
            <person name="Baker S."/>
            <person name="Barry K."/>
            <person name="Bills G."/>
            <person name="Bluhm B."/>
            <person name="Cannon C."/>
            <person name="Castanera R."/>
            <person name="Culley D."/>
            <person name="Daum C."/>
            <person name="Ezra D."/>
            <person name="Gonzalez J."/>
            <person name="Henrissat B."/>
            <person name="Kuo A."/>
            <person name="Liang C."/>
            <person name="Lipzen A."/>
            <person name="Lutzoni F."/>
            <person name="Magnuson J."/>
            <person name="Mondo S."/>
            <person name="Nolan M."/>
            <person name="Ohm R."/>
            <person name="Pangilinan J."/>
            <person name="Park H.-J."/>
            <person name="Ramirez L."/>
            <person name="Alfaro M."/>
            <person name="Sun H."/>
            <person name="Tritt A."/>
            <person name="Yoshinaga Y."/>
            <person name="Zwiers L.-H."/>
            <person name="Turgeon B."/>
            <person name="Goodwin S."/>
            <person name="Spatafora J."/>
            <person name="Crous P."/>
            <person name="Grigoriev I."/>
        </authorList>
    </citation>
    <scope>NUCLEOTIDE SEQUENCE</scope>
    <source>
        <strain evidence="3">CBS 130266</strain>
    </source>
</reference>
<keyword evidence="1" id="KW-0175">Coiled coil</keyword>
<comment type="caution">
    <text evidence="3">The sequence shown here is derived from an EMBL/GenBank/DDBJ whole genome shotgun (WGS) entry which is preliminary data.</text>
</comment>
<dbReference type="AlphaFoldDB" id="A0A9P4TXD8"/>
<keyword evidence="4" id="KW-1185">Reference proteome</keyword>
<evidence type="ECO:0000313" key="3">
    <source>
        <dbReference type="EMBL" id="KAF2429500.1"/>
    </source>
</evidence>
<evidence type="ECO:0000256" key="1">
    <source>
        <dbReference type="SAM" id="Coils"/>
    </source>
</evidence>
<dbReference type="Proteomes" id="UP000800235">
    <property type="component" value="Unassembled WGS sequence"/>
</dbReference>
<feature type="region of interest" description="Disordered" evidence="2">
    <location>
        <begin position="78"/>
        <end position="183"/>
    </location>
</feature>